<reference evidence="1" key="1">
    <citation type="journal article" date="2015" name="Nature">
        <title>Complex archaea that bridge the gap between prokaryotes and eukaryotes.</title>
        <authorList>
            <person name="Spang A."/>
            <person name="Saw J.H."/>
            <person name="Jorgensen S.L."/>
            <person name="Zaremba-Niedzwiedzka K."/>
            <person name="Martijn J."/>
            <person name="Lind A.E."/>
            <person name="van Eijk R."/>
            <person name="Schleper C."/>
            <person name="Guy L."/>
            <person name="Ettema T.J."/>
        </authorList>
    </citation>
    <scope>NUCLEOTIDE SEQUENCE</scope>
</reference>
<name>A0A0F9FTL9_9ZZZZ</name>
<evidence type="ECO:0000313" key="1">
    <source>
        <dbReference type="EMBL" id="KKL60720.1"/>
    </source>
</evidence>
<gene>
    <name evidence="1" type="ORF">LCGC14_2202520</name>
</gene>
<comment type="caution">
    <text evidence="1">The sequence shown here is derived from an EMBL/GenBank/DDBJ whole genome shotgun (WGS) entry which is preliminary data.</text>
</comment>
<dbReference type="AlphaFoldDB" id="A0A0F9FTL9"/>
<accession>A0A0F9FTL9</accession>
<organism evidence="1">
    <name type="scientific">marine sediment metagenome</name>
    <dbReference type="NCBI Taxonomy" id="412755"/>
    <lineage>
        <taxon>unclassified sequences</taxon>
        <taxon>metagenomes</taxon>
        <taxon>ecological metagenomes</taxon>
    </lineage>
</organism>
<protein>
    <submittedName>
        <fullName evidence="1">Uncharacterized protein</fullName>
    </submittedName>
</protein>
<dbReference type="EMBL" id="LAZR01029054">
    <property type="protein sequence ID" value="KKL60720.1"/>
    <property type="molecule type" value="Genomic_DNA"/>
</dbReference>
<proteinExistence type="predicted"/>
<sequence>MGLHAARDLLEHLTDRFPPPEGRNHSLMVRGDGESGLDLILQIGEKWQSFPLDEEDMNVPPAELGGTIAKLMPTD</sequence>